<gene>
    <name evidence="3" type="ORF">GLX27_002052</name>
</gene>
<sequence>MSQITTPQQLGNWVDALLTQVETRLNERNKQVENRMNEMADRIDALEASIQELVHGTESSASGPPSAQETQ</sequence>
<proteinExistence type="inferred from homology"/>
<keyword evidence="4" id="KW-1185">Reference proteome</keyword>
<dbReference type="InterPro" id="IPR009643">
    <property type="entry name" value="HS1-bd"/>
</dbReference>
<keyword evidence="2" id="KW-0175">Coiled coil</keyword>
<protein>
    <recommendedName>
        <fullName evidence="5">Heat shock factor binding protein 1</fullName>
    </recommendedName>
</protein>
<reference evidence="3 4" key="1">
    <citation type="journal article" date="2020" name="Elife">
        <title>Loss of centromere function drives karyotype evolution in closely related Malassezia species.</title>
        <authorList>
            <person name="Sankaranarayanan S.R."/>
            <person name="Ianiri G."/>
            <person name="Coelho M.A."/>
            <person name="Reza M.H."/>
            <person name="Thimmappa B.C."/>
            <person name="Ganguly P."/>
            <person name="Vadnala R.N."/>
            <person name="Sun S."/>
            <person name="Siddharthan R."/>
            <person name="Tellgren-Roth C."/>
            <person name="Dawson T.L."/>
            <person name="Heitman J."/>
            <person name="Sanyal K."/>
        </authorList>
    </citation>
    <scope>NUCLEOTIDE SEQUENCE [LARGE SCALE GENOMIC DNA]</scope>
    <source>
        <strain evidence="3">CBS14141</strain>
    </source>
</reference>
<dbReference type="Gene3D" id="1.20.5.430">
    <property type="match status" value="1"/>
</dbReference>
<accession>A0ABY8EPB9</accession>
<evidence type="ECO:0000313" key="3">
    <source>
        <dbReference type="EMBL" id="WFD47401.1"/>
    </source>
</evidence>
<comment type="similarity">
    <text evidence="1">Belongs to the HSBP1 family.</text>
</comment>
<evidence type="ECO:0000256" key="1">
    <source>
        <dbReference type="ARBA" id="ARBA00006349"/>
    </source>
</evidence>
<dbReference type="Proteomes" id="UP000818624">
    <property type="component" value="Chromosome 2"/>
</dbReference>
<dbReference type="EMBL" id="CP046235">
    <property type="protein sequence ID" value="WFD47401.1"/>
    <property type="molecule type" value="Genomic_DNA"/>
</dbReference>
<feature type="coiled-coil region" evidence="2">
    <location>
        <begin position="22"/>
        <end position="49"/>
    </location>
</feature>
<evidence type="ECO:0000313" key="4">
    <source>
        <dbReference type="Proteomes" id="UP000818624"/>
    </source>
</evidence>
<organism evidence="3 4">
    <name type="scientific">Malassezia furfur</name>
    <name type="common">Pityriasis versicolor infection agent</name>
    <name type="synonym">Pityrosporum furfur</name>
    <dbReference type="NCBI Taxonomy" id="55194"/>
    <lineage>
        <taxon>Eukaryota</taxon>
        <taxon>Fungi</taxon>
        <taxon>Dikarya</taxon>
        <taxon>Basidiomycota</taxon>
        <taxon>Ustilaginomycotina</taxon>
        <taxon>Malasseziomycetes</taxon>
        <taxon>Malasseziales</taxon>
        <taxon>Malasseziaceae</taxon>
        <taxon>Malassezia</taxon>
    </lineage>
</organism>
<evidence type="ECO:0008006" key="5">
    <source>
        <dbReference type="Google" id="ProtNLM"/>
    </source>
</evidence>
<name>A0ABY8EPB9_MALFU</name>
<dbReference type="Pfam" id="PF06825">
    <property type="entry name" value="HSBP1"/>
    <property type="match status" value="1"/>
</dbReference>
<evidence type="ECO:0000256" key="2">
    <source>
        <dbReference type="SAM" id="Coils"/>
    </source>
</evidence>